<proteinExistence type="inferred from homology"/>
<dbReference type="RefSeq" id="WP_386126816.1">
    <property type="nucleotide sequence ID" value="NZ_JBHTJL010000003.1"/>
</dbReference>
<keyword evidence="5 8" id="KW-0812">Transmembrane</keyword>
<feature type="transmembrane region" description="Helical" evidence="8">
    <location>
        <begin position="64"/>
        <end position="86"/>
    </location>
</feature>
<dbReference type="InterPro" id="IPR002549">
    <property type="entry name" value="AI-2E-like"/>
</dbReference>
<comment type="caution">
    <text evidence="9">The sequence shown here is derived from an EMBL/GenBank/DDBJ whole genome shotgun (WGS) entry which is preliminary data.</text>
</comment>
<reference evidence="10" key="1">
    <citation type="journal article" date="2019" name="Int. J. Syst. Evol. Microbiol.">
        <title>The Global Catalogue of Microorganisms (GCM) 10K type strain sequencing project: providing services to taxonomists for standard genome sequencing and annotation.</title>
        <authorList>
            <consortium name="The Broad Institute Genomics Platform"/>
            <consortium name="The Broad Institute Genome Sequencing Center for Infectious Disease"/>
            <person name="Wu L."/>
            <person name="Ma J."/>
        </authorList>
    </citation>
    <scope>NUCLEOTIDE SEQUENCE [LARGE SCALE GENOMIC DNA]</scope>
    <source>
        <strain evidence="10">CCUG 62215</strain>
    </source>
</reference>
<feature type="transmembrane region" description="Helical" evidence="8">
    <location>
        <begin position="12"/>
        <end position="29"/>
    </location>
</feature>
<evidence type="ECO:0000256" key="2">
    <source>
        <dbReference type="ARBA" id="ARBA00009773"/>
    </source>
</evidence>
<evidence type="ECO:0000256" key="6">
    <source>
        <dbReference type="ARBA" id="ARBA00022989"/>
    </source>
</evidence>
<dbReference type="EMBL" id="JBHTJL010000003">
    <property type="protein sequence ID" value="MFD1061680.1"/>
    <property type="molecule type" value="Genomic_DNA"/>
</dbReference>
<dbReference type="Proteomes" id="UP001597013">
    <property type="component" value="Unassembled WGS sequence"/>
</dbReference>
<evidence type="ECO:0000256" key="5">
    <source>
        <dbReference type="ARBA" id="ARBA00022692"/>
    </source>
</evidence>
<protein>
    <submittedName>
        <fullName evidence="9">AI-2E family transporter</fullName>
    </submittedName>
</protein>
<comment type="subcellular location">
    <subcellularLocation>
        <location evidence="1">Cell membrane</location>
        <topology evidence="1">Multi-pass membrane protein</topology>
    </subcellularLocation>
</comment>
<keyword evidence="6 8" id="KW-1133">Transmembrane helix</keyword>
<sequence>MIKARKQTKSNLQTLAVLLGIFILLFILYKIRILLLFTFIAGVLTLICRPLVNMAKNYLKLSNSLSAVLALLLMISFVVLMVWTFFPIVIEHGKTISEIDFNSVKTDLNELNIQASEYLGVDKINFVEAIKETDTIQNLNSESFSNVTETIFDNFVNFIIGSFAVLFISFFLLRDKKLIPNAVTAFADRGKEQRFLLVLHKSRHLLTRYFVGVTIQTLLVAILYLILLLSMGIKNALAIAIVCAFLNIIPYLGPLISGVFIILIVVSTNLAANFSTDLLPKFIIIFIGVSIIQLMDNLFFQPVIFGQSVKSHPLEIFMVIFMGGLLLGIPGMILAVPVYTTLKVVSKEFLSEYKIVKHLTKNM</sequence>
<keyword evidence="7 8" id="KW-0472">Membrane</keyword>
<evidence type="ECO:0000313" key="10">
    <source>
        <dbReference type="Proteomes" id="UP001597013"/>
    </source>
</evidence>
<feature type="transmembrane region" description="Helical" evidence="8">
    <location>
        <begin position="278"/>
        <end position="296"/>
    </location>
</feature>
<dbReference type="PANTHER" id="PTHR21716:SF53">
    <property type="entry name" value="PERMEASE PERM-RELATED"/>
    <property type="match status" value="1"/>
</dbReference>
<name>A0ABW3N4Y1_9FLAO</name>
<evidence type="ECO:0000256" key="8">
    <source>
        <dbReference type="SAM" id="Phobius"/>
    </source>
</evidence>
<accession>A0ABW3N4Y1</accession>
<comment type="similarity">
    <text evidence="2">Belongs to the autoinducer-2 exporter (AI-2E) (TC 2.A.86) family.</text>
</comment>
<feature type="transmembrane region" description="Helical" evidence="8">
    <location>
        <begin position="209"/>
        <end position="231"/>
    </location>
</feature>
<evidence type="ECO:0000313" key="9">
    <source>
        <dbReference type="EMBL" id="MFD1061680.1"/>
    </source>
</evidence>
<gene>
    <name evidence="9" type="ORF">ACFQ1Q_00380</name>
</gene>
<keyword evidence="3" id="KW-0813">Transport</keyword>
<organism evidence="9 10">
    <name type="scientific">Winogradskyella litorisediminis</name>
    <dbReference type="NCBI Taxonomy" id="1156618"/>
    <lineage>
        <taxon>Bacteria</taxon>
        <taxon>Pseudomonadati</taxon>
        <taxon>Bacteroidota</taxon>
        <taxon>Flavobacteriia</taxon>
        <taxon>Flavobacteriales</taxon>
        <taxon>Flavobacteriaceae</taxon>
        <taxon>Winogradskyella</taxon>
    </lineage>
</organism>
<feature type="transmembrane region" description="Helical" evidence="8">
    <location>
        <begin position="35"/>
        <end position="52"/>
    </location>
</feature>
<evidence type="ECO:0000256" key="4">
    <source>
        <dbReference type="ARBA" id="ARBA00022475"/>
    </source>
</evidence>
<feature type="transmembrane region" description="Helical" evidence="8">
    <location>
        <begin position="237"/>
        <end position="266"/>
    </location>
</feature>
<feature type="transmembrane region" description="Helical" evidence="8">
    <location>
        <begin position="155"/>
        <end position="173"/>
    </location>
</feature>
<evidence type="ECO:0000256" key="7">
    <source>
        <dbReference type="ARBA" id="ARBA00023136"/>
    </source>
</evidence>
<evidence type="ECO:0000256" key="1">
    <source>
        <dbReference type="ARBA" id="ARBA00004651"/>
    </source>
</evidence>
<evidence type="ECO:0000256" key="3">
    <source>
        <dbReference type="ARBA" id="ARBA00022448"/>
    </source>
</evidence>
<feature type="transmembrane region" description="Helical" evidence="8">
    <location>
        <begin position="316"/>
        <end position="339"/>
    </location>
</feature>
<keyword evidence="4" id="KW-1003">Cell membrane</keyword>
<dbReference type="Pfam" id="PF01594">
    <property type="entry name" value="AI-2E_transport"/>
    <property type="match status" value="1"/>
</dbReference>
<keyword evidence="10" id="KW-1185">Reference proteome</keyword>
<dbReference type="PANTHER" id="PTHR21716">
    <property type="entry name" value="TRANSMEMBRANE PROTEIN"/>
    <property type="match status" value="1"/>
</dbReference>